<dbReference type="EMBL" id="LGAV01000008">
    <property type="protein sequence ID" value="KOS12895.1"/>
    <property type="molecule type" value="Genomic_DNA"/>
</dbReference>
<evidence type="ECO:0000313" key="4">
    <source>
        <dbReference type="Proteomes" id="UP000037751"/>
    </source>
</evidence>
<dbReference type="Gene3D" id="3.40.720.10">
    <property type="entry name" value="Alkaline Phosphatase, subunit A"/>
    <property type="match status" value="2"/>
</dbReference>
<comment type="caution">
    <text evidence="3">The sequence shown here is derived from an EMBL/GenBank/DDBJ whole genome shotgun (WGS) entry which is preliminary data.</text>
</comment>
<dbReference type="CDD" id="cd16014">
    <property type="entry name" value="PLC"/>
    <property type="match status" value="1"/>
</dbReference>
<dbReference type="RefSeq" id="XP_017990527.1">
    <property type="nucleotide sequence ID" value="XM_018135032.1"/>
</dbReference>
<sequence>MVRVGALLTSALVFLALPALSASQDKQDDLRKIKKVVLFMQENRAFDHYFGSMAGVRGFQDPNVHISSNTGKSVFHQPVDHSIIAPAPPPNVHEVQPFYLNWRGGDWKEKTQCLIAGLNDWTFNHAAWNKGENDHWALKNSVYSLGYFHEDEIPVQWKLADTFTVGDMYYESIIASTDPNRVAFFASTINPPRGSEVNGSNYNMGGPQLNNHIADGCQTASNGGPLSCMPLKWKTVPEYLQDAGISWRVYQDEDNFGDDPLVFFEQYQKSAKNKGELARRGTSFPGLQKFYDDARDGNLPDVSYIVAPENLSEHPPYMPMDGAWIQAKVAEAVMNGKDWDSTVLIYSYDESGGWADHVMAPHPPQSVESEWMIDPFDKSQGNSPIGPGYRLPFYIVSPWTRGGHVFTEHSAHESQIMFLEEWAKAHGKPFYAQEIPSWRREHLSNLVNAFDFSSEDTSVAYVPRVRKPSQDLISHKYNGGLVCMAVHAGLVFPPVPYGHQDSDNSMQVNKGYKRTRGDLTEGRYLTFESNGHALSHANAKLGTSDTRKQHDGHDQLFVIHWLGKEPNDNRFHIESTSNRYITKSLGLSKSKSDAATFSLKDLGNGAGYAIKELESNQNLKIGDDGSVSWDKSATVTVFSVTM</sequence>
<dbReference type="GeneID" id="28726907"/>
<keyword evidence="2" id="KW-0732">Signal</keyword>
<evidence type="ECO:0000313" key="3">
    <source>
        <dbReference type="EMBL" id="KOS12895.1"/>
    </source>
</evidence>
<keyword evidence="4" id="KW-1185">Reference proteome</keyword>
<organism evidence="3 4">
    <name type="scientific">Malassezia pachydermatis</name>
    <dbReference type="NCBI Taxonomy" id="77020"/>
    <lineage>
        <taxon>Eukaryota</taxon>
        <taxon>Fungi</taxon>
        <taxon>Dikarya</taxon>
        <taxon>Basidiomycota</taxon>
        <taxon>Ustilaginomycotina</taxon>
        <taxon>Malasseziomycetes</taxon>
        <taxon>Malasseziales</taxon>
        <taxon>Malasseziaceae</taxon>
        <taxon>Malassezia</taxon>
    </lineage>
</organism>
<feature type="chain" id="PRO_5005857679" evidence="2">
    <location>
        <begin position="24"/>
        <end position="642"/>
    </location>
</feature>
<protein>
    <submittedName>
        <fullName evidence="3">Putative phospholipase c</fullName>
    </submittedName>
</protein>
<dbReference type="OrthoDB" id="5135119at2759"/>
<feature type="signal peptide" evidence="2">
    <location>
        <begin position="1"/>
        <end position="23"/>
    </location>
</feature>
<reference evidence="3 4" key="1">
    <citation type="submission" date="2015-07" db="EMBL/GenBank/DDBJ databases">
        <title>Draft Genome Sequence of Malassezia furfur CBS1878 and Malassezia pachydermatis CBS1879.</title>
        <authorList>
            <person name="Triana S."/>
            <person name="Ohm R."/>
            <person name="Gonzalez A."/>
            <person name="DeCock H."/>
            <person name="Restrepo S."/>
            <person name="Celis A."/>
        </authorList>
    </citation>
    <scope>NUCLEOTIDE SEQUENCE [LARGE SCALE GENOMIC DNA]</scope>
    <source>
        <strain evidence="3 4">CBS 1879</strain>
    </source>
</reference>
<dbReference type="AlphaFoldDB" id="A0A0N0RRX4"/>
<dbReference type="PANTHER" id="PTHR31956">
    <property type="entry name" value="NON-SPECIFIC PHOSPHOLIPASE C4-RELATED"/>
    <property type="match status" value="1"/>
</dbReference>
<name>A0A0N0RRX4_9BASI</name>
<dbReference type="InterPro" id="IPR017850">
    <property type="entry name" value="Alkaline_phosphatase_core_sf"/>
</dbReference>
<dbReference type="STRING" id="77020.A0A0N0RRX4"/>
<evidence type="ECO:0000256" key="1">
    <source>
        <dbReference type="ARBA" id="ARBA00022801"/>
    </source>
</evidence>
<proteinExistence type="predicted"/>
<dbReference type="GO" id="GO:0042578">
    <property type="term" value="F:phosphoric ester hydrolase activity"/>
    <property type="evidence" value="ECO:0007669"/>
    <property type="project" value="UniProtKB-ARBA"/>
</dbReference>
<dbReference type="Pfam" id="PF04185">
    <property type="entry name" value="Phosphoesterase"/>
    <property type="match status" value="1"/>
</dbReference>
<dbReference type="VEuPathDB" id="FungiDB:Malapachy_0515"/>
<gene>
    <name evidence="3" type="ORF">Malapachy_0515</name>
</gene>
<accession>A0A0N0RRX4</accession>
<dbReference type="InterPro" id="IPR007312">
    <property type="entry name" value="Phosphoesterase"/>
</dbReference>
<dbReference type="PANTHER" id="PTHR31956:SF1">
    <property type="entry name" value="NON-SPECIFIC PHOSPHOLIPASE C1"/>
    <property type="match status" value="1"/>
</dbReference>
<evidence type="ECO:0000256" key="2">
    <source>
        <dbReference type="SAM" id="SignalP"/>
    </source>
</evidence>
<keyword evidence="1" id="KW-0378">Hydrolase</keyword>
<dbReference type="Proteomes" id="UP000037751">
    <property type="component" value="Unassembled WGS sequence"/>
</dbReference>